<dbReference type="Gramene" id="RZC84683">
    <property type="protein sequence ID" value="RZC84683"/>
    <property type="gene ID" value="C5167_047469"/>
</dbReference>
<evidence type="ECO:0000313" key="1">
    <source>
        <dbReference type="EMBL" id="RZC84683.1"/>
    </source>
</evidence>
<keyword evidence="2" id="KW-1185">Reference proteome</keyword>
<sequence length="74" mass="8230">MSFRRLNTTNVIAEAKKDGRTRDASVIGEGYNWSGGGKQKRETIKFEGRVPDEACLSTAGTELYLRKSFSSIRS</sequence>
<dbReference type="AlphaFoldDB" id="A0A4Y7LGR4"/>
<name>A0A4Y7LGR4_PAPSO</name>
<proteinExistence type="predicted"/>
<reference evidence="1 2" key="1">
    <citation type="journal article" date="2018" name="Science">
        <title>The opium poppy genome and morphinan production.</title>
        <authorList>
            <person name="Guo L."/>
            <person name="Winzer T."/>
            <person name="Yang X."/>
            <person name="Li Y."/>
            <person name="Ning Z."/>
            <person name="He Z."/>
            <person name="Teodor R."/>
            <person name="Lu Y."/>
            <person name="Bowser T.A."/>
            <person name="Graham I.A."/>
            <person name="Ye K."/>
        </authorList>
    </citation>
    <scope>NUCLEOTIDE SEQUENCE [LARGE SCALE GENOMIC DNA]</scope>
    <source>
        <strain evidence="2">cv. HN1</strain>
        <tissue evidence="1">Leaves</tissue>
    </source>
</reference>
<protein>
    <submittedName>
        <fullName evidence="1">Uncharacterized protein</fullName>
    </submittedName>
</protein>
<gene>
    <name evidence="1" type="ORF">C5167_047469</name>
</gene>
<evidence type="ECO:0000313" key="2">
    <source>
        <dbReference type="Proteomes" id="UP000316621"/>
    </source>
</evidence>
<accession>A0A4Y7LGR4</accession>
<organism evidence="1 2">
    <name type="scientific">Papaver somniferum</name>
    <name type="common">Opium poppy</name>
    <dbReference type="NCBI Taxonomy" id="3469"/>
    <lineage>
        <taxon>Eukaryota</taxon>
        <taxon>Viridiplantae</taxon>
        <taxon>Streptophyta</taxon>
        <taxon>Embryophyta</taxon>
        <taxon>Tracheophyta</taxon>
        <taxon>Spermatophyta</taxon>
        <taxon>Magnoliopsida</taxon>
        <taxon>Ranunculales</taxon>
        <taxon>Papaveraceae</taxon>
        <taxon>Papaveroideae</taxon>
        <taxon>Papaver</taxon>
    </lineage>
</organism>
<dbReference type="EMBL" id="CM010725">
    <property type="protein sequence ID" value="RZC84683.1"/>
    <property type="molecule type" value="Genomic_DNA"/>
</dbReference>
<dbReference type="Proteomes" id="UP000316621">
    <property type="component" value="Chromosome 11"/>
</dbReference>